<reference evidence="7 8" key="1">
    <citation type="submission" date="2018-05" db="EMBL/GenBank/DDBJ databases">
        <title>Candidatus Cardinium hertigii Genome Assembly.</title>
        <authorList>
            <person name="Showmaker K.C."/>
            <person name="Walden K.O."/>
            <person name="Fields C.J."/>
            <person name="Lambert K.N."/>
            <person name="Hudson M.E."/>
        </authorList>
    </citation>
    <scope>NUCLEOTIDE SEQUENCE [LARGE SCALE GENOMIC DNA]</scope>
    <source>
        <strain evidence="8">cHgTN10</strain>
    </source>
</reference>
<evidence type="ECO:0000256" key="4">
    <source>
        <dbReference type="ARBA" id="ARBA00035135"/>
    </source>
</evidence>
<keyword evidence="8" id="KW-1185">Reference proteome</keyword>
<name>A0A2Z3LF11_9BACT</name>
<protein>
    <recommendedName>
        <fullName evidence="4 5">Small ribosomal subunit protein bS21</fullName>
    </recommendedName>
</protein>
<dbReference type="Proteomes" id="UP000245872">
    <property type="component" value="Chromosome"/>
</dbReference>
<dbReference type="GO" id="GO:0005840">
    <property type="term" value="C:ribosome"/>
    <property type="evidence" value="ECO:0007669"/>
    <property type="project" value="UniProtKB-KW"/>
</dbReference>
<evidence type="ECO:0000256" key="2">
    <source>
        <dbReference type="ARBA" id="ARBA00022980"/>
    </source>
</evidence>
<keyword evidence="3 5" id="KW-0687">Ribonucleoprotein</keyword>
<evidence type="ECO:0000256" key="1">
    <source>
        <dbReference type="ARBA" id="ARBA00006640"/>
    </source>
</evidence>
<dbReference type="GO" id="GO:0003735">
    <property type="term" value="F:structural constituent of ribosome"/>
    <property type="evidence" value="ECO:0007669"/>
    <property type="project" value="InterPro"/>
</dbReference>
<dbReference type="NCBIfam" id="TIGR00030">
    <property type="entry name" value="S21p"/>
    <property type="match status" value="1"/>
</dbReference>
<dbReference type="Pfam" id="PF01165">
    <property type="entry name" value="Ribosomal_S21"/>
    <property type="match status" value="1"/>
</dbReference>
<dbReference type="GO" id="GO:0006412">
    <property type="term" value="P:translation"/>
    <property type="evidence" value="ECO:0007669"/>
    <property type="project" value="UniProtKB-UniRule"/>
</dbReference>
<sequence length="64" mass="7779">MIFVEVKEGESFDRAIKRFKKKVERVRVLKEVRARMHYVKPSVRRKAEKLKARYRHSMLHNPNA</sequence>
<organism evidence="7 8">
    <name type="scientific">Candidatus Cardinium hertigii</name>
    <dbReference type="NCBI Taxonomy" id="247481"/>
    <lineage>
        <taxon>Bacteria</taxon>
        <taxon>Pseudomonadati</taxon>
        <taxon>Bacteroidota</taxon>
        <taxon>Cytophagia</taxon>
        <taxon>Cytophagales</taxon>
        <taxon>Amoebophilaceae</taxon>
        <taxon>Candidatus Cardinium</taxon>
    </lineage>
</organism>
<evidence type="ECO:0000256" key="5">
    <source>
        <dbReference type="HAMAP-Rule" id="MF_00358"/>
    </source>
</evidence>
<evidence type="ECO:0000313" key="8">
    <source>
        <dbReference type="Proteomes" id="UP000245872"/>
    </source>
</evidence>
<dbReference type="InterPro" id="IPR018278">
    <property type="entry name" value="Ribosomal_bS21_CS"/>
</dbReference>
<dbReference type="AlphaFoldDB" id="A0A2Z3LF11"/>
<dbReference type="HAMAP" id="MF_00358">
    <property type="entry name" value="Ribosomal_bS21"/>
    <property type="match status" value="1"/>
</dbReference>
<accession>A0A2Z3LF11</accession>
<evidence type="ECO:0000256" key="6">
    <source>
        <dbReference type="RuleBase" id="RU000667"/>
    </source>
</evidence>
<dbReference type="KEGG" id="cher:DK880_00969"/>
<evidence type="ECO:0000313" key="7">
    <source>
        <dbReference type="EMBL" id="AWN82266.1"/>
    </source>
</evidence>
<dbReference type="PROSITE" id="PS01181">
    <property type="entry name" value="RIBOSOMAL_S21"/>
    <property type="match status" value="1"/>
</dbReference>
<evidence type="ECO:0000256" key="3">
    <source>
        <dbReference type="ARBA" id="ARBA00023274"/>
    </source>
</evidence>
<gene>
    <name evidence="5 7" type="primary">rpsU</name>
    <name evidence="7" type="ORF">DK880_00969</name>
</gene>
<dbReference type="InterPro" id="IPR001911">
    <property type="entry name" value="Ribosomal_bS21"/>
</dbReference>
<proteinExistence type="inferred from homology"/>
<keyword evidence="2 5" id="KW-0689">Ribosomal protein</keyword>
<dbReference type="Gene3D" id="1.20.5.1150">
    <property type="entry name" value="Ribosomal protein S8"/>
    <property type="match status" value="1"/>
</dbReference>
<dbReference type="InterPro" id="IPR038380">
    <property type="entry name" value="Ribosomal_bS21_sf"/>
</dbReference>
<dbReference type="GO" id="GO:1990904">
    <property type="term" value="C:ribonucleoprotein complex"/>
    <property type="evidence" value="ECO:0007669"/>
    <property type="project" value="UniProtKB-KW"/>
</dbReference>
<comment type="similarity">
    <text evidence="1 5 6">Belongs to the bacterial ribosomal protein bS21 family.</text>
</comment>
<dbReference type="PRINTS" id="PR00976">
    <property type="entry name" value="RIBOSOMALS21"/>
</dbReference>
<dbReference type="EMBL" id="CP029619">
    <property type="protein sequence ID" value="AWN82266.1"/>
    <property type="molecule type" value="Genomic_DNA"/>
</dbReference>